<dbReference type="InterPro" id="IPR023614">
    <property type="entry name" value="Porin_dom_sf"/>
</dbReference>
<dbReference type="InterPro" id="IPR033900">
    <property type="entry name" value="Gram_neg_porin_domain"/>
</dbReference>
<name>A0AAJ2VCB5_DELAC</name>
<organism evidence="2 3">
    <name type="scientific">Delftia acidovorans</name>
    <name type="common">Pseudomonas acidovorans</name>
    <name type="synonym">Comamonas acidovorans</name>
    <dbReference type="NCBI Taxonomy" id="80866"/>
    <lineage>
        <taxon>Bacteria</taxon>
        <taxon>Pseudomonadati</taxon>
        <taxon>Pseudomonadota</taxon>
        <taxon>Betaproteobacteria</taxon>
        <taxon>Burkholderiales</taxon>
        <taxon>Comamonadaceae</taxon>
        <taxon>Delftia</taxon>
    </lineage>
</organism>
<dbReference type="GO" id="GO:0015288">
    <property type="term" value="F:porin activity"/>
    <property type="evidence" value="ECO:0007669"/>
    <property type="project" value="InterPro"/>
</dbReference>
<comment type="caution">
    <text evidence="2">The sequence shown here is derived from an EMBL/GenBank/DDBJ whole genome shotgun (WGS) entry which is preliminary data.</text>
</comment>
<accession>A0AAJ2VCB5</accession>
<dbReference type="GO" id="GO:0016020">
    <property type="term" value="C:membrane"/>
    <property type="evidence" value="ECO:0007669"/>
    <property type="project" value="InterPro"/>
</dbReference>
<proteinExistence type="predicted"/>
<dbReference type="EMBL" id="JAWWMZ010000003">
    <property type="protein sequence ID" value="MDX4953577.1"/>
    <property type="molecule type" value="Genomic_DNA"/>
</dbReference>
<gene>
    <name evidence="2" type="ORF">SGN30_09085</name>
</gene>
<evidence type="ECO:0000313" key="3">
    <source>
        <dbReference type="Proteomes" id="UP001287445"/>
    </source>
</evidence>
<reference evidence="2" key="1">
    <citation type="submission" date="2023-11" db="EMBL/GenBank/DDBJ databases">
        <title>Identification and selenium tolerance of Delftia acidovorans R3-25.</title>
        <authorList>
            <person name="Zhang S."/>
            <person name="Liu Y."/>
            <person name="Guo Y."/>
        </authorList>
    </citation>
    <scope>NUCLEOTIDE SEQUENCE</scope>
    <source>
        <strain evidence="2">R3-25</strain>
    </source>
</reference>
<protein>
    <submittedName>
        <fullName evidence="2">Porin</fullName>
    </submittedName>
</protein>
<dbReference type="GeneID" id="83665204"/>
<dbReference type="Proteomes" id="UP001287445">
    <property type="component" value="Unassembled WGS sequence"/>
</dbReference>
<feature type="domain" description="Porin" evidence="1">
    <location>
        <begin position="11"/>
        <end position="70"/>
    </location>
</feature>
<evidence type="ECO:0000259" key="1">
    <source>
        <dbReference type="Pfam" id="PF13609"/>
    </source>
</evidence>
<dbReference type="Pfam" id="PF13609">
    <property type="entry name" value="Porin_4"/>
    <property type="match status" value="1"/>
</dbReference>
<dbReference type="SUPFAM" id="SSF56935">
    <property type="entry name" value="Porins"/>
    <property type="match status" value="1"/>
</dbReference>
<sequence length="88" mass="9331">MRLADSRAARNACTSRATTLGATYRIERTTLKAGYGHQRLDGSTSRFASLGVDHALSPRTTLNASLGYRRDASAGGRTALDLGVSQGF</sequence>
<dbReference type="RefSeq" id="WP_047327229.1">
    <property type="nucleotide sequence ID" value="NZ_FLCF02000007.1"/>
</dbReference>
<dbReference type="Gene3D" id="2.40.160.10">
    <property type="entry name" value="Porin"/>
    <property type="match status" value="1"/>
</dbReference>
<evidence type="ECO:0000313" key="2">
    <source>
        <dbReference type="EMBL" id="MDX4953577.1"/>
    </source>
</evidence>
<dbReference type="AlphaFoldDB" id="A0AAJ2VCB5"/>